<evidence type="ECO:0000256" key="1">
    <source>
        <dbReference type="ARBA" id="ARBA00004141"/>
    </source>
</evidence>
<dbReference type="EMBL" id="OC878038">
    <property type="protein sequence ID" value="CAD7640358.1"/>
    <property type="molecule type" value="Genomic_DNA"/>
</dbReference>
<comment type="subcellular location">
    <subcellularLocation>
        <location evidence="1">Membrane</location>
        <topology evidence="1">Multi-pass membrane protein</topology>
    </subcellularLocation>
</comment>
<keyword evidence="4 5" id="KW-0472">Membrane</keyword>
<dbReference type="PANTHER" id="PTHR15371">
    <property type="entry name" value="TIM23"/>
    <property type="match status" value="1"/>
</dbReference>
<proteinExistence type="predicted"/>
<evidence type="ECO:0000256" key="3">
    <source>
        <dbReference type="ARBA" id="ARBA00022989"/>
    </source>
</evidence>
<evidence type="ECO:0000256" key="4">
    <source>
        <dbReference type="ARBA" id="ARBA00023136"/>
    </source>
</evidence>
<evidence type="ECO:0000256" key="5">
    <source>
        <dbReference type="SAM" id="Phobius"/>
    </source>
</evidence>
<dbReference type="Proteomes" id="UP000759131">
    <property type="component" value="Unassembled WGS sequence"/>
</dbReference>
<name>A0A7R9LEQ9_9ACAR</name>
<dbReference type="GO" id="GO:0030150">
    <property type="term" value="P:protein import into mitochondrial matrix"/>
    <property type="evidence" value="ECO:0007669"/>
    <property type="project" value="TreeGrafter"/>
</dbReference>
<keyword evidence="7" id="KW-1185">Reference proteome</keyword>
<feature type="non-terminal residue" evidence="6">
    <location>
        <position position="215"/>
    </location>
</feature>
<keyword evidence="3 5" id="KW-1133">Transmembrane helix</keyword>
<dbReference type="PANTHER" id="PTHR15371:SF0">
    <property type="entry name" value="SD19278P"/>
    <property type="match status" value="1"/>
</dbReference>
<evidence type="ECO:0000313" key="6">
    <source>
        <dbReference type="EMBL" id="CAD7640358.1"/>
    </source>
</evidence>
<dbReference type="InterPro" id="IPR045238">
    <property type="entry name" value="Tim23-like"/>
</dbReference>
<dbReference type="GO" id="GO:0008320">
    <property type="term" value="F:protein transmembrane transporter activity"/>
    <property type="evidence" value="ECO:0007669"/>
    <property type="project" value="TreeGrafter"/>
</dbReference>
<gene>
    <name evidence="6" type="ORF">OSB1V03_LOCUS18174</name>
</gene>
<dbReference type="EMBL" id="CAJPIZ010023463">
    <property type="protein sequence ID" value="CAG2118222.1"/>
    <property type="molecule type" value="Genomic_DNA"/>
</dbReference>
<sequence>MDRTLSSMDSLSASSGLTSALGGYGALGGAQIQSPYLQFDPLLLEANAGKSEFIFPDGGHRANRGRFELAFSQIGSSVMTGAGIGGTIGVYRGLRVVSELKESVAVRRSQLLNYVTKNGAGMANTFGTIALLYSAIGVGLSFVQDTNDDINTVCAAVSTGALYGGLSSPPTNKRTEKALEMGRKLWQIRLRRSAIGAAIGMSAAVAYLFYVMFEG</sequence>
<organism evidence="6">
    <name type="scientific">Medioppia subpectinata</name>
    <dbReference type="NCBI Taxonomy" id="1979941"/>
    <lineage>
        <taxon>Eukaryota</taxon>
        <taxon>Metazoa</taxon>
        <taxon>Ecdysozoa</taxon>
        <taxon>Arthropoda</taxon>
        <taxon>Chelicerata</taxon>
        <taxon>Arachnida</taxon>
        <taxon>Acari</taxon>
        <taxon>Acariformes</taxon>
        <taxon>Sarcoptiformes</taxon>
        <taxon>Oribatida</taxon>
        <taxon>Brachypylina</taxon>
        <taxon>Oppioidea</taxon>
        <taxon>Oppiidae</taxon>
        <taxon>Medioppia</taxon>
    </lineage>
</organism>
<evidence type="ECO:0008006" key="8">
    <source>
        <dbReference type="Google" id="ProtNLM"/>
    </source>
</evidence>
<reference evidence="6" key="1">
    <citation type="submission" date="2020-11" db="EMBL/GenBank/DDBJ databases">
        <authorList>
            <person name="Tran Van P."/>
        </authorList>
    </citation>
    <scope>NUCLEOTIDE SEQUENCE</scope>
</reference>
<dbReference type="AlphaFoldDB" id="A0A7R9LEQ9"/>
<accession>A0A7R9LEQ9</accession>
<evidence type="ECO:0000256" key="2">
    <source>
        <dbReference type="ARBA" id="ARBA00022692"/>
    </source>
</evidence>
<dbReference type="OrthoDB" id="159299at2759"/>
<dbReference type="GO" id="GO:0005744">
    <property type="term" value="C:TIM23 mitochondrial import inner membrane translocase complex"/>
    <property type="evidence" value="ECO:0007669"/>
    <property type="project" value="TreeGrafter"/>
</dbReference>
<feature type="transmembrane region" description="Helical" evidence="5">
    <location>
        <begin position="193"/>
        <end position="213"/>
    </location>
</feature>
<evidence type="ECO:0000313" key="7">
    <source>
        <dbReference type="Proteomes" id="UP000759131"/>
    </source>
</evidence>
<dbReference type="Pfam" id="PF02466">
    <property type="entry name" value="Tim17"/>
    <property type="match status" value="1"/>
</dbReference>
<keyword evidence="2 5" id="KW-0812">Transmembrane</keyword>
<protein>
    <recommendedName>
        <fullName evidence="8">Mitochondrial import inner membrane translocase subunit Tim23</fullName>
    </recommendedName>
</protein>